<sequence>MEIVKVQDLILTRLEKNLLGGHSAEEVLGTWRLQATLASEEEIYTRPDISIYDRLSRDVFFGAGFSEEFIDKFFRPFLGGIFFDTKLKTSAREFEFVIRMLSIGENCLPEEGMQKIPNYLKSLLPADSVRLNTQVKSIKEDGKGVTLSSGEFVAASCVVVATCGKMASQLVPDVVSEMQEPKKTTCLYFAIDGKPPADVPTVFLNGDGVKDAQGTSTINNVCFPSMVASSYAPEGKSLACVSLVGIPDQQEDQLVADVKKQLVSWFGPSANEWKPLRTYRIPFSQPSQEPPFEREQSVRRKEHLFLAGDHVETASINGALRAGARCARAVSDFLLPSLVQLNKEEVRKYAREKGINLSD</sequence>
<reference evidence="3" key="3">
    <citation type="submission" date="2015-06" db="UniProtKB">
        <authorList>
            <consortium name="EnsemblProtists"/>
        </authorList>
    </citation>
    <scope>IDENTIFICATION</scope>
</reference>
<proteinExistence type="predicted"/>
<dbReference type="GeneID" id="17289399"/>
<dbReference type="eggNOG" id="ENOG502QSIC">
    <property type="taxonomic scope" value="Eukaryota"/>
</dbReference>
<dbReference type="Proteomes" id="UP000011087">
    <property type="component" value="Unassembled WGS sequence"/>
</dbReference>
<dbReference type="OrthoDB" id="5046242at2759"/>
<protein>
    <recommendedName>
        <fullName evidence="1">Amine oxidase domain-containing protein</fullName>
    </recommendedName>
</protein>
<reference evidence="4" key="2">
    <citation type="submission" date="2012-11" db="EMBL/GenBank/DDBJ databases">
        <authorList>
            <person name="Kuo A."/>
            <person name="Curtis B.A."/>
            <person name="Tanifuji G."/>
            <person name="Burki F."/>
            <person name="Gruber A."/>
            <person name="Irimia M."/>
            <person name="Maruyama S."/>
            <person name="Arias M.C."/>
            <person name="Ball S.G."/>
            <person name="Gile G.H."/>
            <person name="Hirakawa Y."/>
            <person name="Hopkins J.F."/>
            <person name="Rensing S.A."/>
            <person name="Schmutz J."/>
            <person name="Symeonidi A."/>
            <person name="Elias M."/>
            <person name="Eveleigh R.J."/>
            <person name="Herman E.K."/>
            <person name="Klute M.J."/>
            <person name="Nakayama T."/>
            <person name="Obornik M."/>
            <person name="Reyes-Prieto A."/>
            <person name="Armbrust E.V."/>
            <person name="Aves S.J."/>
            <person name="Beiko R.G."/>
            <person name="Coutinho P."/>
            <person name="Dacks J.B."/>
            <person name="Durnford D.G."/>
            <person name="Fast N.M."/>
            <person name="Green B.R."/>
            <person name="Grisdale C."/>
            <person name="Hempe F."/>
            <person name="Henrissat B."/>
            <person name="Hoppner M.P."/>
            <person name="Ishida K.-I."/>
            <person name="Kim E."/>
            <person name="Koreny L."/>
            <person name="Kroth P.G."/>
            <person name="Liu Y."/>
            <person name="Malik S.-B."/>
            <person name="Maier U.G."/>
            <person name="McRose D."/>
            <person name="Mock T."/>
            <person name="Neilson J.A."/>
            <person name="Onodera N.T."/>
            <person name="Poole A.M."/>
            <person name="Pritham E.J."/>
            <person name="Richards T.A."/>
            <person name="Rocap G."/>
            <person name="Roy S.W."/>
            <person name="Sarai C."/>
            <person name="Schaack S."/>
            <person name="Shirato S."/>
            <person name="Slamovits C.H."/>
            <person name="Spencer D.F."/>
            <person name="Suzuki S."/>
            <person name="Worden A.Z."/>
            <person name="Zauner S."/>
            <person name="Barry K."/>
            <person name="Bell C."/>
            <person name="Bharti A.K."/>
            <person name="Crow J.A."/>
            <person name="Grimwood J."/>
            <person name="Kramer R."/>
            <person name="Lindquist E."/>
            <person name="Lucas S."/>
            <person name="Salamov A."/>
            <person name="McFadden G.I."/>
            <person name="Lane C.E."/>
            <person name="Keeling P.J."/>
            <person name="Gray M.W."/>
            <person name="Grigoriev I.V."/>
            <person name="Archibald J.M."/>
        </authorList>
    </citation>
    <scope>NUCLEOTIDE SEQUENCE</scope>
    <source>
        <strain evidence="4">CCMP2712</strain>
    </source>
</reference>
<dbReference type="EnsemblProtists" id="EKX32667">
    <property type="protein sequence ID" value="EKX32667"/>
    <property type="gene ID" value="GUITHDRAFT_148453"/>
</dbReference>
<dbReference type="InterPro" id="IPR002937">
    <property type="entry name" value="Amino_oxidase"/>
</dbReference>
<keyword evidence="4" id="KW-1185">Reference proteome</keyword>
<accession>L1I981</accession>
<dbReference type="InterPro" id="IPR036188">
    <property type="entry name" value="FAD/NAD-bd_sf"/>
</dbReference>
<dbReference type="EMBL" id="JH993177">
    <property type="protein sequence ID" value="EKX32667.1"/>
    <property type="molecule type" value="Genomic_DNA"/>
</dbReference>
<gene>
    <name evidence="2" type="ORF">GUITHDRAFT_148453</name>
</gene>
<dbReference type="SUPFAM" id="SSF51905">
    <property type="entry name" value="FAD/NAD(P)-binding domain"/>
    <property type="match status" value="1"/>
</dbReference>
<reference evidence="2 4" key="1">
    <citation type="journal article" date="2012" name="Nature">
        <title>Algal genomes reveal evolutionary mosaicism and the fate of nucleomorphs.</title>
        <authorList>
            <consortium name="DOE Joint Genome Institute"/>
            <person name="Curtis B.A."/>
            <person name="Tanifuji G."/>
            <person name="Burki F."/>
            <person name="Gruber A."/>
            <person name="Irimia M."/>
            <person name="Maruyama S."/>
            <person name="Arias M.C."/>
            <person name="Ball S.G."/>
            <person name="Gile G.H."/>
            <person name="Hirakawa Y."/>
            <person name="Hopkins J.F."/>
            <person name="Kuo A."/>
            <person name="Rensing S.A."/>
            <person name="Schmutz J."/>
            <person name="Symeonidi A."/>
            <person name="Elias M."/>
            <person name="Eveleigh R.J."/>
            <person name="Herman E.K."/>
            <person name="Klute M.J."/>
            <person name="Nakayama T."/>
            <person name="Obornik M."/>
            <person name="Reyes-Prieto A."/>
            <person name="Armbrust E.V."/>
            <person name="Aves S.J."/>
            <person name="Beiko R.G."/>
            <person name="Coutinho P."/>
            <person name="Dacks J.B."/>
            <person name="Durnford D.G."/>
            <person name="Fast N.M."/>
            <person name="Green B.R."/>
            <person name="Grisdale C.J."/>
            <person name="Hempel F."/>
            <person name="Henrissat B."/>
            <person name="Hoppner M.P."/>
            <person name="Ishida K."/>
            <person name="Kim E."/>
            <person name="Koreny L."/>
            <person name="Kroth P.G."/>
            <person name="Liu Y."/>
            <person name="Malik S.B."/>
            <person name="Maier U.G."/>
            <person name="McRose D."/>
            <person name="Mock T."/>
            <person name="Neilson J.A."/>
            <person name="Onodera N.T."/>
            <person name="Poole A.M."/>
            <person name="Pritham E.J."/>
            <person name="Richards T.A."/>
            <person name="Rocap G."/>
            <person name="Roy S.W."/>
            <person name="Sarai C."/>
            <person name="Schaack S."/>
            <person name="Shirato S."/>
            <person name="Slamovits C.H."/>
            <person name="Spencer D.F."/>
            <person name="Suzuki S."/>
            <person name="Worden A.Z."/>
            <person name="Zauner S."/>
            <person name="Barry K."/>
            <person name="Bell C."/>
            <person name="Bharti A.K."/>
            <person name="Crow J.A."/>
            <person name="Grimwood J."/>
            <person name="Kramer R."/>
            <person name="Lindquist E."/>
            <person name="Lucas S."/>
            <person name="Salamov A."/>
            <person name="McFadden G.I."/>
            <person name="Lane C.E."/>
            <person name="Keeling P.J."/>
            <person name="Gray M.W."/>
            <person name="Grigoriev I.V."/>
            <person name="Archibald J.M."/>
        </authorList>
    </citation>
    <scope>NUCLEOTIDE SEQUENCE</scope>
    <source>
        <strain evidence="2 4">CCMP2712</strain>
    </source>
</reference>
<organism evidence="2">
    <name type="scientific">Guillardia theta (strain CCMP2712)</name>
    <name type="common">Cryptophyte</name>
    <dbReference type="NCBI Taxonomy" id="905079"/>
    <lineage>
        <taxon>Eukaryota</taxon>
        <taxon>Cryptophyceae</taxon>
        <taxon>Pyrenomonadales</taxon>
        <taxon>Geminigeraceae</taxon>
        <taxon>Guillardia</taxon>
    </lineage>
</organism>
<dbReference type="GO" id="GO:0016491">
    <property type="term" value="F:oxidoreductase activity"/>
    <property type="evidence" value="ECO:0007669"/>
    <property type="project" value="InterPro"/>
</dbReference>
<dbReference type="HOGENOM" id="CLU_039679_0_0_1"/>
<dbReference type="PaxDb" id="55529-EKX32667"/>
<evidence type="ECO:0000313" key="3">
    <source>
        <dbReference type="EnsemblProtists" id="EKX32667"/>
    </source>
</evidence>
<dbReference type="STRING" id="905079.L1I981"/>
<name>L1I981_GUITC</name>
<dbReference type="KEGG" id="gtt:GUITHDRAFT_148453"/>
<dbReference type="AlphaFoldDB" id="L1I981"/>
<evidence type="ECO:0000313" key="2">
    <source>
        <dbReference type="EMBL" id="EKX32667.1"/>
    </source>
</evidence>
<evidence type="ECO:0000259" key="1">
    <source>
        <dbReference type="Pfam" id="PF01593"/>
    </source>
</evidence>
<dbReference type="RefSeq" id="XP_005819647.1">
    <property type="nucleotide sequence ID" value="XM_005819590.1"/>
</dbReference>
<dbReference type="Gene3D" id="3.50.50.60">
    <property type="entry name" value="FAD/NAD(P)-binding domain"/>
    <property type="match status" value="1"/>
</dbReference>
<dbReference type="OMA" id="YARGRLC"/>
<feature type="domain" description="Amine oxidase" evidence="1">
    <location>
        <begin position="40"/>
        <end position="330"/>
    </location>
</feature>
<evidence type="ECO:0000313" key="4">
    <source>
        <dbReference type="Proteomes" id="UP000011087"/>
    </source>
</evidence>
<dbReference type="PANTHER" id="PTHR42841">
    <property type="entry name" value="AMINE OXIDASE"/>
    <property type="match status" value="1"/>
</dbReference>
<dbReference type="Pfam" id="PF01593">
    <property type="entry name" value="Amino_oxidase"/>
    <property type="match status" value="1"/>
</dbReference>